<dbReference type="Proteomes" id="UP000557566">
    <property type="component" value="Unassembled WGS sequence"/>
</dbReference>
<organism evidence="2 3">
    <name type="scientific">Ophiocordyceps sinensis</name>
    <dbReference type="NCBI Taxonomy" id="72228"/>
    <lineage>
        <taxon>Eukaryota</taxon>
        <taxon>Fungi</taxon>
        <taxon>Dikarya</taxon>
        <taxon>Ascomycota</taxon>
        <taxon>Pezizomycotina</taxon>
        <taxon>Sordariomycetes</taxon>
        <taxon>Hypocreomycetidae</taxon>
        <taxon>Hypocreales</taxon>
        <taxon>Ophiocordycipitaceae</taxon>
        <taxon>Ophiocordyceps</taxon>
    </lineage>
</organism>
<feature type="region of interest" description="Disordered" evidence="1">
    <location>
        <begin position="65"/>
        <end position="95"/>
    </location>
</feature>
<accession>A0A8H4LUU3</accession>
<proteinExistence type="predicted"/>
<protein>
    <submittedName>
        <fullName evidence="2">Uncharacterized protein</fullName>
    </submittedName>
</protein>
<keyword evidence="3" id="KW-1185">Reference proteome</keyword>
<gene>
    <name evidence="2" type="ORF">G6O67_007675</name>
</gene>
<dbReference type="OrthoDB" id="4940299at2759"/>
<evidence type="ECO:0000256" key="1">
    <source>
        <dbReference type="SAM" id="MobiDB-lite"/>
    </source>
</evidence>
<reference evidence="2 3" key="1">
    <citation type="journal article" date="2020" name="Genome Biol. Evol.">
        <title>A new high-quality draft genome assembly of the Chinese cordyceps Ophiocordyceps sinensis.</title>
        <authorList>
            <person name="Shu R."/>
            <person name="Zhang J."/>
            <person name="Meng Q."/>
            <person name="Zhang H."/>
            <person name="Zhou G."/>
            <person name="Li M."/>
            <person name="Wu P."/>
            <person name="Zhao Y."/>
            <person name="Chen C."/>
            <person name="Qin Q."/>
        </authorList>
    </citation>
    <scope>NUCLEOTIDE SEQUENCE [LARGE SCALE GENOMIC DNA]</scope>
    <source>
        <strain evidence="2 3">IOZ07</strain>
    </source>
</reference>
<name>A0A8H4LUU3_9HYPO</name>
<sequence>MPRPRSYLTSAWMHPSQHGIRLFTANSNKRAWAGSGRAFMADMASTGERRKAHVETIPAWTNVDYDARAGDGGSGGRRVKKPLLKRRRRGPKRDS</sequence>
<dbReference type="EMBL" id="JAAVMX010000008">
    <property type="protein sequence ID" value="KAF4505760.1"/>
    <property type="molecule type" value="Genomic_DNA"/>
</dbReference>
<dbReference type="AlphaFoldDB" id="A0A8H4LUU3"/>
<evidence type="ECO:0000313" key="2">
    <source>
        <dbReference type="EMBL" id="KAF4505760.1"/>
    </source>
</evidence>
<evidence type="ECO:0000313" key="3">
    <source>
        <dbReference type="Proteomes" id="UP000557566"/>
    </source>
</evidence>
<feature type="compositionally biased region" description="Basic residues" evidence="1">
    <location>
        <begin position="77"/>
        <end position="95"/>
    </location>
</feature>
<comment type="caution">
    <text evidence="2">The sequence shown here is derived from an EMBL/GenBank/DDBJ whole genome shotgun (WGS) entry which is preliminary data.</text>
</comment>